<dbReference type="Gene3D" id="3.80.10.10">
    <property type="entry name" value="Ribonuclease Inhibitor"/>
    <property type="match status" value="2"/>
</dbReference>
<dbReference type="SUPFAM" id="SSF52047">
    <property type="entry name" value="RNI-like"/>
    <property type="match status" value="1"/>
</dbReference>
<dbReference type="InterPro" id="IPR050333">
    <property type="entry name" value="SLRP"/>
</dbReference>
<evidence type="ECO:0000256" key="1">
    <source>
        <dbReference type="ARBA" id="ARBA00022614"/>
    </source>
</evidence>
<evidence type="ECO:0000256" key="2">
    <source>
        <dbReference type="ARBA" id="ARBA00022737"/>
    </source>
</evidence>
<dbReference type="Pfam" id="PF00560">
    <property type="entry name" value="LRR_1"/>
    <property type="match status" value="1"/>
</dbReference>
<accession>A0A4R4ZKD7</accession>
<dbReference type="InterPro" id="IPR032675">
    <property type="entry name" value="LRR_dom_sf"/>
</dbReference>
<dbReference type="PANTHER" id="PTHR45712">
    <property type="entry name" value="AGAP008170-PA"/>
    <property type="match status" value="1"/>
</dbReference>
<sequence length="449" mass="47588">MDLQGWEHLRVLRTRDAVGLAANPALSQLESLDLISGGGTTQPFRPPADRPLRLRHVSLLAPDLTDLLRAGVARKLRSATVLVHSLDEARALAARPELAQLEQLTIGFRCSRNGVPSSAGLSVGEVVAEDDAACTTFFAAATLSALREFGLLGFPAGRDRQGFGPAGLAGIVASGIFSRLTALTIKDLPLGDAAMIDVLAVLDHDSLDSVSLQNIALSDVAAEGFTGTYSALRTLDLRQNYLTESGAQHLAHDVDLPALERLDLSGKRSEIQPIGDAGAVAWASSHNAINLAELHLAATGLTAVAVPELLNTGELEILDLSYNQLTGWPLAERLPGRSLDLAACALNDEDLISLTTATADLDSLNLADNTIRSAKALTAWAALPALWELNLHGSHLDDQSLADLRAAATCLLELDTGSKTDDDVRVNLAISRAEHEAESRTFARQLREG</sequence>
<proteinExistence type="predicted"/>
<dbReference type="AlphaFoldDB" id="A0A4R4ZKD7"/>
<comment type="caution">
    <text evidence="3">The sequence shown here is derived from an EMBL/GenBank/DDBJ whole genome shotgun (WGS) entry which is preliminary data.</text>
</comment>
<dbReference type="EMBL" id="SMKX01000038">
    <property type="protein sequence ID" value="TDD59228.1"/>
    <property type="molecule type" value="Genomic_DNA"/>
</dbReference>
<reference evidence="3 4" key="1">
    <citation type="submission" date="2019-03" db="EMBL/GenBank/DDBJ databases">
        <title>Draft genome sequences of novel Actinobacteria.</title>
        <authorList>
            <person name="Sahin N."/>
            <person name="Ay H."/>
            <person name="Saygin H."/>
        </authorList>
    </citation>
    <scope>NUCLEOTIDE SEQUENCE [LARGE SCALE GENOMIC DNA]</scope>
    <source>
        <strain evidence="3 4">JCM 13523</strain>
    </source>
</reference>
<dbReference type="Proteomes" id="UP000295124">
    <property type="component" value="Unassembled WGS sequence"/>
</dbReference>
<organism evidence="3 4">
    <name type="scientific">Kribbella antibiotica</name>
    <dbReference type="NCBI Taxonomy" id="190195"/>
    <lineage>
        <taxon>Bacteria</taxon>
        <taxon>Bacillati</taxon>
        <taxon>Actinomycetota</taxon>
        <taxon>Actinomycetes</taxon>
        <taxon>Propionibacteriales</taxon>
        <taxon>Kribbellaceae</taxon>
        <taxon>Kribbella</taxon>
    </lineage>
</organism>
<dbReference type="GO" id="GO:0005615">
    <property type="term" value="C:extracellular space"/>
    <property type="evidence" value="ECO:0007669"/>
    <property type="project" value="TreeGrafter"/>
</dbReference>
<protein>
    <recommendedName>
        <fullName evidence="5">Leucine-rich repeat domain-containing protein</fullName>
    </recommendedName>
</protein>
<gene>
    <name evidence="3" type="ORF">E1263_15740</name>
</gene>
<dbReference type="RefSeq" id="WP_132168054.1">
    <property type="nucleotide sequence ID" value="NZ_SMKX01000038.1"/>
</dbReference>
<keyword evidence="4" id="KW-1185">Reference proteome</keyword>
<dbReference type="PANTHER" id="PTHR45712:SF22">
    <property type="entry name" value="INSULIN-LIKE GROWTH FACTOR-BINDING PROTEIN COMPLEX ACID LABILE SUBUNIT"/>
    <property type="match status" value="1"/>
</dbReference>
<dbReference type="PROSITE" id="PS51450">
    <property type="entry name" value="LRR"/>
    <property type="match status" value="1"/>
</dbReference>
<dbReference type="InterPro" id="IPR001611">
    <property type="entry name" value="Leu-rich_rpt"/>
</dbReference>
<evidence type="ECO:0008006" key="5">
    <source>
        <dbReference type="Google" id="ProtNLM"/>
    </source>
</evidence>
<dbReference type="OrthoDB" id="3492797at2"/>
<evidence type="ECO:0000313" key="3">
    <source>
        <dbReference type="EMBL" id="TDD59228.1"/>
    </source>
</evidence>
<evidence type="ECO:0000313" key="4">
    <source>
        <dbReference type="Proteomes" id="UP000295124"/>
    </source>
</evidence>
<keyword evidence="2" id="KW-0677">Repeat</keyword>
<name>A0A4R4ZKD7_9ACTN</name>
<keyword evidence="1" id="KW-0433">Leucine-rich repeat</keyword>